<keyword evidence="3" id="KW-1185">Reference proteome</keyword>
<dbReference type="InterPro" id="IPR008042">
    <property type="entry name" value="Retrotrans_Pao"/>
</dbReference>
<evidence type="ECO:0000313" key="3">
    <source>
        <dbReference type="Proteomes" id="UP001258017"/>
    </source>
</evidence>
<proteinExistence type="predicted"/>
<dbReference type="Gene3D" id="3.30.420.10">
    <property type="entry name" value="Ribonuclease H-like superfamily/Ribonuclease H"/>
    <property type="match status" value="1"/>
</dbReference>
<dbReference type="GO" id="GO:0015074">
    <property type="term" value="P:DNA integration"/>
    <property type="evidence" value="ECO:0007669"/>
    <property type="project" value="InterPro"/>
</dbReference>
<dbReference type="InterPro" id="IPR001584">
    <property type="entry name" value="Integrase_cat-core"/>
</dbReference>
<dbReference type="PANTHER" id="PTHR47331:SF4">
    <property type="entry name" value="PEPTIDASE S1 DOMAIN-CONTAINING PROTEIN"/>
    <property type="match status" value="1"/>
</dbReference>
<dbReference type="InterPro" id="IPR041588">
    <property type="entry name" value="Integrase_H2C2"/>
</dbReference>
<dbReference type="InterPro" id="IPR036397">
    <property type="entry name" value="RNaseH_sf"/>
</dbReference>
<dbReference type="Pfam" id="PF18701">
    <property type="entry name" value="DUF5641"/>
    <property type="match status" value="1"/>
</dbReference>
<dbReference type="SUPFAM" id="SSF53098">
    <property type="entry name" value="Ribonuclease H-like"/>
    <property type="match status" value="1"/>
</dbReference>
<comment type="caution">
    <text evidence="2">The sequence shown here is derived from an EMBL/GenBank/DDBJ whole genome shotgun (WGS) entry which is preliminary data.</text>
</comment>
<dbReference type="EMBL" id="JAIFRP010000166">
    <property type="protein sequence ID" value="KAK2578801.1"/>
    <property type="molecule type" value="Genomic_DNA"/>
</dbReference>
<dbReference type="InterPro" id="IPR012337">
    <property type="entry name" value="RNaseH-like_sf"/>
</dbReference>
<dbReference type="PROSITE" id="PS50994">
    <property type="entry name" value="INTEGRASE"/>
    <property type="match status" value="1"/>
</dbReference>
<dbReference type="Pfam" id="PF17921">
    <property type="entry name" value="Integrase_H2C2"/>
    <property type="match status" value="1"/>
</dbReference>
<gene>
    <name evidence="2" type="ORF">KPH14_010914</name>
</gene>
<organism evidence="2 3">
    <name type="scientific">Odynerus spinipes</name>
    <dbReference type="NCBI Taxonomy" id="1348599"/>
    <lineage>
        <taxon>Eukaryota</taxon>
        <taxon>Metazoa</taxon>
        <taxon>Ecdysozoa</taxon>
        <taxon>Arthropoda</taxon>
        <taxon>Hexapoda</taxon>
        <taxon>Insecta</taxon>
        <taxon>Pterygota</taxon>
        <taxon>Neoptera</taxon>
        <taxon>Endopterygota</taxon>
        <taxon>Hymenoptera</taxon>
        <taxon>Apocrita</taxon>
        <taxon>Aculeata</taxon>
        <taxon>Vespoidea</taxon>
        <taxon>Vespidae</taxon>
        <taxon>Eumeninae</taxon>
        <taxon>Odynerus</taxon>
    </lineage>
</organism>
<dbReference type="Pfam" id="PF05380">
    <property type="entry name" value="Peptidase_A17"/>
    <property type="match status" value="2"/>
</dbReference>
<dbReference type="SUPFAM" id="SSF56672">
    <property type="entry name" value="DNA/RNA polymerases"/>
    <property type="match status" value="1"/>
</dbReference>
<dbReference type="PANTHER" id="PTHR47331">
    <property type="entry name" value="PHD-TYPE DOMAIN-CONTAINING PROTEIN"/>
    <property type="match status" value="1"/>
</dbReference>
<evidence type="ECO:0000313" key="2">
    <source>
        <dbReference type="EMBL" id="KAK2578801.1"/>
    </source>
</evidence>
<reference evidence="2" key="2">
    <citation type="journal article" date="2023" name="Commun. Biol.">
        <title>Intrasexual cuticular hydrocarbon dimorphism in a wasp sheds light on hydrocarbon biosynthesis genes in Hymenoptera.</title>
        <authorList>
            <person name="Moris V.C."/>
            <person name="Podsiadlowski L."/>
            <person name="Martin S."/>
            <person name="Oeyen J.P."/>
            <person name="Donath A."/>
            <person name="Petersen M."/>
            <person name="Wilbrandt J."/>
            <person name="Misof B."/>
            <person name="Liedtke D."/>
            <person name="Thamm M."/>
            <person name="Scheiner R."/>
            <person name="Schmitt T."/>
            <person name="Niehuis O."/>
        </authorList>
    </citation>
    <scope>NUCLEOTIDE SEQUENCE</scope>
    <source>
        <strain evidence="2">GBR_01_08_01A</strain>
    </source>
</reference>
<accession>A0AAD9RFI4</accession>
<evidence type="ECO:0000259" key="1">
    <source>
        <dbReference type="PROSITE" id="PS50994"/>
    </source>
</evidence>
<protein>
    <recommendedName>
        <fullName evidence="1">Integrase catalytic domain-containing protein</fullName>
    </recommendedName>
</protein>
<dbReference type="InterPro" id="IPR043502">
    <property type="entry name" value="DNA/RNA_pol_sf"/>
</dbReference>
<dbReference type="GO" id="GO:0071897">
    <property type="term" value="P:DNA biosynthetic process"/>
    <property type="evidence" value="ECO:0007669"/>
    <property type="project" value="UniProtKB-ARBA"/>
</dbReference>
<dbReference type="AlphaFoldDB" id="A0AAD9RFI4"/>
<name>A0AAD9RFI4_9HYME</name>
<sequence length="972" mass="108768">MEFVPADTDFPVYEPYYILHHPVHRPDDPPTKLRVVFSASCASSNGRSLNDLLHSGPKLQADIAALLHRFRLPAFVFTADIRQMYRQIEPLQPYRLTTVTYGVCAAPFLALRTLRQLAQDEDATYPAAADVLRESVYVDDILTGADTPASALALRHQLQHLLTAGGFELRKWTFNHPPLLQDLPADHLRTSAHSSSSDASLGIPLDRDPVIKVLGLGWNPNADHFFYAVRLGAPAITKRLILSQMARIFDPLGWLTSITLRAKLMFRQLCLLQSLSIPRRLHHGTPDGFTHLIGFCDASELGYAAAAYLRSSSPTGQTSVALLHARFKVAPLKQTSLPRLELCGAHLLAQLLNLVTTRLLPQLRLPIIAFCDSTVALAWIRGESHRWKTFVGNRVAAIQELLPHATWRHIRSEENPADCASRGMNPRDVLNHHLWWQGPDWLSLLLETWPSSPAGVHPAEDVIAEEKAAPALLLLATSPPDGLEVRFSSLTRMQRVLAYCQRFVHNARHPASRLAGHLSSAELQRALMNVVRQVQRIAFAEEREEARRPSSRHRRVRQLHLFLDKQDTLRVGGRLAAAPLQYAQRHPALLPKAHHLTTLIIDDAHHRLLHAGALATHAYIRQRFWIPDGRNVTRLRLRACNRCFTFKPTPIIQPLGSLPPERVTAASAFLTTGVDYAGPFFITSARLRGATVTKAYLVVFICFATKAVHFEVASELSSAAFIAAYRRFIARRGHPTVIFSDNGTNFVGAHHELRDLSRLLSSPKHQQSLSAAASTSGTDWRFIPPARPHFGGLWEAAVKSAKHHLRRTIGDQRLTYEEFLTICAQVEAILNSRPLVAPSSDPTDLEALTPGHFLIGRPLNAVPEHDLSTVPLTRLSRWQLLQRIQQDFWKRWSREYLHTLQQRTKWLEPSSPVSPGLLVLIKEDHLPPQRWLIGRITALFPGPDSVARVADVRTSSGTLRCPLCKLCPLPSQ</sequence>
<feature type="domain" description="Integrase catalytic" evidence="1">
    <location>
        <begin position="655"/>
        <end position="858"/>
    </location>
</feature>
<dbReference type="GO" id="GO:0003676">
    <property type="term" value="F:nucleic acid binding"/>
    <property type="evidence" value="ECO:0007669"/>
    <property type="project" value="InterPro"/>
</dbReference>
<reference evidence="2" key="1">
    <citation type="submission" date="2021-08" db="EMBL/GenBank/DDBJ databases">
        <authorList>
            <person name="Misof B."/>
            <person name="Oliver O."/>
            <person name="Podsiadlowski L."/>
            <person name="Donath A."/>
            <person name="Peters R."/>
            <person name="Mayer C."/>
            <person name="Rust J."/>
            <person name="Gunkel S."/>
            <person name="Lesny P."/>
            <person name="Martin S."/>
            <person name="Oeyen J.P."/>
            <person name="Petersen M."/>
            <person name="Panagiotis P."/>
            <person name="Wilbrandt J."/>
            <person name="Tanja T."/>
        </authorList>
    </citation>
    <scope>NUCLEOTIDE SEQUENCE</scope>
    <source>
        <strain evidence="2">GBR_01_08_01A</strain>
        <tissue evidence="2">Thorax + abdomen</tissue>
    </source>
</reference>
<dbReference type="Proteomes" id="UP001258017">
    <property type="component" value="Unassembled WGS sequence"/>
</dbReference>
<dbReference type="InterPro" id="IPR040676">
    <property type="entry name" value="DUF5641"/>
</dbReference>
<dbReference type="GO" id="GO:0042575">
    <property type="term" value="C:DNA polymerase complex"/>
    <property type="evidence" value="ECO:0007669"/>
    <property type="project" value="UniProtKB-ARBA"/>
</dbReference>